<dbReference type="SUPFAM" id="SSF81296">
    <property type="entry name" value="E set domains"/>
    <property type="match status" value="5"/>
</dbReference>
<feature type="repeat" description="Filamin" evidence="3">
    <location>
        <begin position="175"/>
        <end position="262"/>
    </location>
</feature>
<keyword evidence="6" id="KW-1185">Reference proteome</keyword>
<evidence type="ECO:0000313" key="6">
    <source>
        <dbReference type="Proteomes" id="UP000261380"/>
    </source>
</evidence>
<dbReference type="GeneTree" id="ENSGT00940000156286"/>
<dbReference type="Gene3D" id="2.60.40.10">
    <property type="entry name" value="Immunoglobulins"/>
    <property type="match status" value="5"/>
</dbReference>
<feature type="compositionally biased region" description="Basic and acidic residues" evidence="4">
    <location>
        <begin position="298"/>
        <end position="311"/>
    </location>
</feature>
<dbReference type="PANTHER" id="PTHR38537:SF8">
    <property type="entry name" value="FILAMIN-A"/>
    <property type="match status" value="1"/>
</dbReference>
<dbReference type="Proteomes" id="UP000261380">
    <property type="component" value="Unplaced"/>
</dbReference>
<dbReference type="GO" id="GO:0030036">
    <property type="term" value="P:actin cytoskeleton organization"/>
    <property type="evidence" value="ECO:0007669"/>
    <property type="project" value="InterPro"/>
</dbReference>
<dbReference type="InterPro" id="IPR017868">
    <property type="entry name" value="Filamin/ABP280_repeat-like"/>
</dbReference>
<sequence>MNPSGALTECVVTDQADGTYSVEYTPFENGVHSVSVLYDDAPVPKSPFRVSVTEGCDPNSVFAGPVLYRHAVVSPHRGAGIGGLGITVEGPSESKMSCKDNKDGSCSVEYVPLTPGLYDVNITYGGEHIPGEVMLPRRIKSLFFSLMLAQFFTCILHLNPSYFYFPGSPFKVPVKAVVDSSKVKVSGPGVASGVRANIPQSFSVDCRKAGEAPLAVAVTGPKGLAEPVEVTDNGDGTHTVSYTPSMEGPYAVSVKYADEDVPRRQSVKLPTEGNDPKRRRPGPAERTASQCVCPPQDQDGKPKQSSIHDNDDGTYTVSYVPDRTGRYTIVIKYGGDDIPASPYRVRATATGDASKCTVTGKNGVYPSEVLQIKPNCCQTIVENKFLFIGRRWGGPAPLRGLFVQWVQIGDGSVSPGPGVGPTVAIGEELGLLVNAKAAGKGKVSCVVVQPDGSEVEAQVLENEDGTFDIFYATPAPGNYAIYVRFGGENIPRSPFKVMVRGPSLTYINAKIISFHKNDSVRLTMPSRVLDRRFYCRFPQETYRNQLKGQYRVNCYNVISALL</sequence>
<dbReference type="InterPro" id="IPR013783">
    <property type="entry name" value="Ig-like_fold"/>
</dbReference>
<dbReference type="GO" id="GO:0007399">
    <property type="term" value="P:nervous system development"/>
    <property type="evidence" value="ECO:0007669"/>
    <property type="project" value="UniProtKB-ARBA"/>
</dbReference>
<dbReference type="InterPro" id="IPR001298">
    <property type="entry name" value="Filamin/ABP280_rpt"/>
</dbReference>
<dbReference type="AlphaFoldDB" id="A0A3B5L0H7"/>
<feature type="repeat" description="Filamin" evidence="3">
    <location>
        <begin position="416"/>
        <end position="499"/>
    </location>
</feature>
<feature type="region of interest" description="Disordered" evidence="4">
    <location>
        <begin position="225"/>
        <end position="245"/>
    </location>
</feature>
<organism evidence="5 6">
    <name type="scientific">Xiphophorus couchianus</name>
    <name type="common">Monterrey platyfish</name>
    <dbReference type="NCBI Taxonomy" id="32473"/>
    <lineage>
        <taxon>Eukaryota</taxon>
        <taxon>Metazoa</taxon>
        <taxon>Chordata</taxon>
        <taxon>Craniata</taxon>
        <taxon>Vertebrata</taxon>
        <taxon>Euteleostomi</taxon>
        <taxon>Actinopterygii</taxon>
        <taxon>Neopterygii</taxon>
        <taxon>Teleostei</taxon>
        <taxon>Neoteleostei</taxon>
        <taxon>Acanthomorphata</taxon>
        <taxon>Ovalentaria</taxon>
        <taxon>Atherinomorphae</taxon>
        <taxon>Cyprinodontiformes</taxon>
        <taxon>Poeciliidae</taxon>
        <taxon>Poeciliinae</taxon>
        <taxon>Xiphophorus</taxon>
    </lineage>
</organism>
<keyword evidence="2" id="KW-0677">Repeat</keyword>
<dbReference type="PANTHER" id="PTHR38537">
    <property type="entry name" value="JITTERBUG, ISOFORM N"/>
    <property type="match status" value="1"/>
</dbReference>
<feature type="compositionally biased region" description="Polar residues" evidence="4">
    <location>
        <begin position="234"/>
        <end position="244"/>
    </location>
</feature>
<feature type="repeat" description="Filamin" evidence="3">
    <location>
        <begin position="296"/>
        <end position="347"/>
    </location>
</feature>
<dbReference type="InterPro" id="IPR014756">
    <property type="entry name" value="Ig_E-set"/>
</dbReference>
<evidence type="ECO:0000313" key="5">
    <source>
        <dbReference type="Ensembl" id="ENSXCOP00000003820.1"/>
    </source>
</evidence>
<accession>A0A3B5L0H7</accession>
<comment type="similarity">
    <text evidence="1">Belongs to the filamin family.</text>
</comment>
<evidence type="ECO:0000256" key="4">
    <source>
        <dbReference type="SAM" id="MobiDB-lite"/>
    </source>
</evidence>
<dbReference type="PROSITE" id="PS50194">
    <property type="entry name" value="FILAMIN_REPEAT"/>
    <property type="match status" value="5"/>
</dbReference>
<feature type="repeat" description="Filamin" evidence="3">
    <location>
        <begin position="1"/>
        <end position="52"/>
    </location>
</feature>
<dbReference type="SMART" id="SM00557">
    <property type="entry name" value="IG_FLMN"/>
    <property type="match status" value="5"/>
</dbReference>
<evidence type="ECO:0000256" key="1">
    <source>
        <dbReference type="ARBA" id="ARBA00009238"/>
    </source>
</evidence>
<evidence type="ECO:0008006" key="7">
    <source>
        <dbReference type="Google" id="ProtNLM"/>
    </source>
</evidence>
<feature type="repeat" description="Filamin" evidence="3">
    <location>
        <begin position="72"/>
        <end position="131"/>
    </location>
</feature>
<dbReference type="GO" id="GO:0051015">
    <property type="term" value="F:actin filament binding"/>
    <property type="evidence" value="ECO:0007669"/>
    <property type="project" value="InterPro"/>
</dbReference>
<dbReference type="FunFam" id="2.60.40.10:FF:000157">
    <property type="entry name" value="filamin-C isoform X1"/>
    <property type="match status" value="1"/>
</dbReference>
<name>A0A3B5L0H7_9TELE</name>
<evidence type="ECO:0000256" key="3">
    <source>
        <dbReference type="PROSITE-ProRule" id="PRU00087"/>
    </source>
</evidence>
<reference evidence="5" key="1">
    <citation type="submission" date="2025-08" db="UniProtKB">
        <authorList>
            <consortium name="Ensembl"/>
        </authorList>
    </citation>
    <scope>IDENTIFICATION</scope>
</reference>
<proteinExistence type="inferred from homology"/>
<evidence type="ECO:0000256" key="2">
    <source>
        <dbReference type="ARBA" id="ARBA00022737"/>
    </source>
</evidence>
<protein>
    <recommendedName>
        <fullName evidence="7">Filamin A, alpha (actin binding protein 280)</fullName>
    </recommendedName>
</protein>
<dbReference type="InterPro" id="IPR044801">
    <property type="entry name" value="Filamin"/>
</dbReference>
<reference evidence="5" key="2">
    <citation type="submission" date="2025-09" db="UniProtKB">
        <authorList>
            <consortium name="Ensembl"/>
        </authorList>
    </citation>
    <scope>IDENTIFICATION</scope>
</reference>
<dbReference type="Ensembl" id="ENSXCOT00000003863.1">
    <property type="protein sequence ID" value="ENSXCOP00000003820.1"/>
    <property type="gene ID" value="ENSXCOG00000002996.1"/>
</dbReference>
<dbReference type="Pfam" id="PF00630">
    <property type="entry name" value="Filamin"/>
    <property type="match status" value="5"/>
</dbReference>
<dbReference type="STRING" id="32473.ENSXCOP00000003820"/>
<feature type="region of interest" description="Disordered" evidence="4">
    <location>
        <begin position="259"/>
        <end position="317"/>
    </location>
</feature>